<evidence type="ECO:0000313" key="1">
    <source>
        <dbReference type="EMBL" id="KAH7921221.1"/>
    </source>
</evidence>
<protein>
    <submittedName>
        <fullName evidence="1">Uncharacterized protein</fullName>
    </submittedName>
</protein>
<proteinExistence type="predicted"/>
<evidence type="ECO:0000313" key="2">
    <source>
        <dbReference type="Proteomes" id="UP000790709"/>
    </source>
</evidence>
<dbReference type="EMBL" id="MU266536">
    <property type="protein sequence ID" value="KAH7921221.1"/>
    <property type="molecule type" value="Genomic_DNA"/>
</dbReference>
<accession>A0ACB8B669</accession>
<gene>
    <name evidence="1" type="ORF">BV22DRAFT_1038882</name>
</gene>
<organism evidence="1 2">
    <name type="scientific">Leucogyrophana mollusca</name>
    <dbReference type="NCBI Taxonomy" id="85980"/>
    <lineage>
        <taxon>Eukaryota</taxon>
        <taxon>Fungi</taxon>
        <taxon>Dikarya</taxon>
        <taxon>Basidiomycota</taxon>
        <taxon>Agaricomycotina</taxon>
        <taxon>Agaricomycetes</taxon>
        <taxon>Agaricomycetidae</taxon>
        <taxon>Boletales</taxon>
        <taxon>Boletales incertae sedis</taxon>
        <taxon>Leucogyrophana</taxon>
    </lineage>
</organism>
<name>A0ACB8B669_9AGAM</name>
<reference evidence="1" key="1">
    <citation type="journal article" date="2021" name="New Phytol.">
        <title>Evolutionary innovations through gain and loss of genes in the ectomycorrhizal Boletales.</title>
        <authorList>
            <person name="Wu G."/>
            <person name="Miyauchi S."/>
            <person name="Morin E."/>
            <person name="Kuo A."/>
            <person name="Drula E."/>
            <person name="Varga T."/>
            <person name="Kohler A."/>
            <person name="Feng B."/>
            <person name="Cao Y."/>
            <person name="Lipzen A."/>
            <person name="Daum C."/>
            <person name="Hundley H."/>
            <person name="Pangilinan J."/>
            <person name="Johnson J."/>
            <person name="Barry K."/>
            <person name="LaButti K."/>
            <person name="Ng V."/>
            <person name="Ahrendt S."/>
            <person name="Min B."/>
            <person name="Choi I.G."/>
            <person name="Park H."/>
            <person name="Plett J.M."/>
            <person name="Magnuson J."/>
            <person name="Spatafora J.W."/>
            <person name="Nagy L.G."/>
            <person name="Henrissat B."/>
            <person name="Grigoriev I.V."/>
            <person name="Yang Z.L."/>
            <person name="Xu J."/>
            <person name="Martin F.M."/>
        </authorList>
    </citation>
    <scope>NUCLEOTIDE SEQUENCE</scope>
    <source>
        <strain evidence="1">KUC20120723A-06</strain>
    </source>
</reference>
<keyword evidence="2" id="KW-1185">Reference proteome</keyword>
<comment type="caution">
    <text evidence="1">The sequence shown here is derived from an EMBL/GenBank/DDBJ whole genome shotgun (WGS) entry which is preliminary data.</text>
</comment>
<dbReference type="Proteomes" id="UP000790709">
    <property type="component" value="Unassembled WGS sequence"/>
</dbReference>
<sequence length="342" mass="37221">MPFAKWILKNSSSCAAPTTPVSCVNPGPKDGMDCPAHVDCITTSKDLSPPSPTLLTCEAIALRGLHARGTLSRFQRHQAECGRRELEAMKKKLLKHHGPPASNRPLEAPIVTDVVAPQGLPPALQSRADELQLLIRELGSLKEHIGGVRARQPIIDKIESLVDLFGIIEVLLDEEEEAIRKGIKQLATTIERRLGEAVDTDALEQGELLCRRSPGAKTTEAAPPYVAPTLVEDEGPIFLVGPQDGPADRKARRTGLHAFWPVRPLNRTGPVFDKAHLQKGPFRGWKKFTGLCKWITQKDSRLDRSVGPSLSSIPASDHSVPETITEIVTESENDSITDGPAV</sequence>